<sequence length="207" mass="24120">MQRSSMGTKALVKLRRACEHAKRDLSEKDQVNVKIESLFDGMDFSEPLTRAQFEDMNNHLFNKIMGRVKKAMDDAGMKPHQIDEIVLIGRSTQIPKIQQLLKDYFGGKEPYKFVKPDEAFIYDVRFTNAVPITLGIKVPDGAISEDNNHVISGDNNHRQGKAWARRRLTRRQGSLLRKTGRSKEKFEARRDKRPEAWWFLFKNSHYR</sequence>
<dbReference type="Proteomes" id="UP001415857">
    <property type="component" value="Unassembled WGS sequence"/>
</dbReference>
<dbReference type="PRINTS" id="PR00301">
    <property type="entry name" value="HEATSHOCK70"/>
</dbReference>
<keyword evidence="1" id="KW-0547">Nucleotide-binding</keyword>
<dbReference type="GO" id="GO:0140662">
    <property type="term" value="F:ATP-dependent protein folding chaperone"/>
    <property type="evidence" value="ECO:0007669"/>
    <property type="project" value="InterPro"/>
</dbReference>
<comment type="caution">
    <text evidence="3">The sequence shown here is derived from an EMBL/GenBank/DDBJ whole genome shotgun (WGS) entry which is preliminary data.</text>
</comment>
<evidence type="ECO:0000256" key="1">
    <source>
        <dbReference type="ARBA" id="ARBA00022741"/>
    </source>
</evidence>
<dbReference type="GO" id="GO:0005524">
    <property type="term" value="F:ATP binding"/>
    <property type="evidence" value="ECO:0007669"/>
    <property type="project" value="UniProtKB-KW"/>
</dbReference>
<proteinExistence type="predicted"/>
<dbReference type="InterPro" id="IPR013126">
    <property type="entry name" value="Hsp_70_fam"/>
</dbReference>
<protein>
    <submittedName>
        <fullName evidence="3">Uncharacterized protein</fullName>
    </submittedName>
</protein>
<dbReference type="SUPFAM" id="SSF53067">
    <property type="entry name" value="Actin-like ATPase domain"/>
    <property type="match status" value="1"/>
</dbReference>
<dbReference type="Pfam" id="PF00012">
    <property type="entry name" value="HSP70"/>
    <property type="match status" value="1"/>
</dbReference>
<reference evidence="3 4" key="1">
    <citation type="journal article" date="2024" name="Plant J.">
        <title>Genome sequences and population genomics reveal climatic adaptation and genomic divergence between two closely related sweetgum species.</title>
        <authorList>
            <person name="Xu W.Q."/>
            <person name="Ren C.Q."/>
            <person name="Zhang X.Y."/>
            <person name="Comes H.P."/>
            <person name="Liu X.H."/>
            <person name="Li Y.G."/>
            <person name="Kettle C.J."/>
            <person name="Jalonen R."/>
            <person name="Gaisberger H."/>
            <person name="Ma Y.Z."/>
            <person name="Qiu Y.X."/>
        </authorList>
    </citation>
    <scope>NUCLEOTIDE SEQUENCE [LARGE SCALE GENOMIC DNA]</scope>
    <source>
        <strain evidence="3">Hangzhou</strain>
    </source>
</reference>
<name>A0AAP0SBK4_LIQFO</name>
<dbReference type="PANTHER" id="PTHR19375">
    <property type="entry name" value="HEAT SHOCK PROTEIN 70KDA"/>
    <property type="match status" value="1"/>
</dbReference>
<dbReference type="InterPro" id="IPR043129">
    <property type="entry name" value="ATPase_NBD"/>
</dbReference>
<dbReference type="FunFam" id="3.90.640.10:FF:000003">
    <property type="entry name" value="Molecular chaperone DnaK"/>
    <property type="match status" value="1"/>
</dbReference>
<dbReference type="EMBL" id="JBBPBK010000001">
    <property type="protein sequence ID" value="KAK9291632.1"/>
    <property type="molecule type" value="Genomic_DNA"/>
</dbReference>
<evidence type="ECO:0000256" key="2">
    <source>
        <dbReference type="ARBA" id="ARBA00022840"/>
    </source>
</evidence>
<dbReference type="Gene3D" id="3.30.420.40">
    <property type="match status" value="1"/>
</dbReference>
<organism evidence="3 4">
    <name type="scientific">Liquidambar formosana</name>
    <name type="common">Formosan gum</name>
    <dbReference type="NCBI Taxonomy" id="63359"/>
    <lineage>
        <taxon>Eukaryota</taxon>
        <taxon>Viridiplantae</taxon>
        <taxon>Streptophyta</taxon>
        <taxon>Embryophyta</taxon>
        <taxon>Tracheophyta</taxon>
        <taxon>Spermatophyta</taxon>
        <taxon>Magnoliopsida</taxon>
        <taxon>eudicotyledons</taxon>
        <taxon>Gunneridae</taxon>
        <taxon>Pentapetalae</taxon>
        <taxon>Saxifragales</taxon>
        <taxon>Altingiaceae</taxon>
        <taxon>Liquidambar</taxon>
    </lineage>
</organism>
<keyword evidence="2" id="KW-0067">ATP-binding</keyword>
<evidence type="ECO:0000313" key="4">
    <source>
        <dbReference type="Proteomes" id="UP001415857"/>
    </source>
</evidence>
<dbReference type="AlphaFoldDB" id="A0AAP0SBK4"/>
<keyword evidence="4" id="KW-1185">Reference proteome</keyword>
<dbReference type="Gene3D" id="3.90.640.10">
    <property type="entry name" value="Actin, Chain A, domain 4"/>
    <property type="match status" value="1"/>
</dbReference>
<evidence type="ECO:0000313" key="3">
    <source>
        <dbReference type="EMBL" id="KAK9291632.1"/>
    </source>
</evidence>
<accession>A0AAP0SBK4</accession>
<gene>
    <name evidence="3" type="ORF">L1049_019581</name>
</gene>